<evidence type="ECO:0000313" key="3">
    <source>
        <dbReference type="EMBL" id="KAG1811864.1"/>
    </source>
</evidence>
<dbReference type="GeneID" id="64637357"/>
<reference evidence="3" key="1">
    <citation type="journal article" date="2020" name="New Phytol.">
        <title>Comparative genomics reveals dynamic genome evolution in host specialist ectomycorrhizal fungi.</title>
        <authorList>
            <person name="Lofgren L.A."/>
            <person name="Nguyen N.H."/>
            <person name="Vilgalys R."/>
            <person name="Ruytinx J."/>
            <person name="Liao H.L."/>
            <person name="Branco S."/>
            <person name="Kuo A."/>
            <person name="LaButti K."/>
            <person name="Lipzen A."/>
            <person name="Andreopoulos W."/>
            <person name="Pangilinan J."/>
            <person name="Riley R."/>
            <person name="Hundley H."/>
            <person name="Na H."/>
            <person name="Barry K."/>
            <person name="Grigoriev I.V."/>
            <person name="Stajich J.E."/>
            <person name="Kennedy P.G."/>
        </authorList>
    </citation>
    <scope>NUCLEOTIDE SEQUENCE</scope>
    <source>
        <strain evidence="3">MN1</strain>
    </source>
</reference>
<dbReference type="AlphaFoldDB" id="A0A9P7JB00"/>
<proteinExistence type="predicted"/>
<comment type="caution">
    <text evidence="3">The sequence shown here is derived from an EMBL/GenBank/DDBJ whole genome shotgun (WGS) entry which is preliminary data.</text>
</comment>
<protein>
    <recommendedName>
        <fullName evidence="2">Ubiquitin-like domain-containing protein</fullName>
    </recommendedName>
</protein>
<feature type="region of interest" description="Disordered" evidence="1">
    <location>
        <begin position="29"/>
        <end position="53"/>
    </location>
</feature>
<dbReference type="InterPro" id="IPR054464">
    <property type="entry name" value="ULD_fung"/>
</dbReference>
<organism evidence="3 4">
    <name type="scientific">Suillus subaureus</name>
    <dbReference type="NCBI Taxonomy" id="48587"/>
    <lineage>
        <taxon>Eukaryota</taxon>
        <taxon>Fungi</taxon>
        <taxon>Dikarya</taxon>
        <taxon>Basidiomycota</taxon>
        <taxon>Agaricomycotina</taxon>
        <taxon>Agaricomycetes</taxon>
        <taxon>Agaricomycetidae</taxon>
        <taxon>Boletales</taxon>
        <taxon>Suillineae</taxon>
        <taxon>Suillaceae</taxon>
        <taxon>Suillus</taxon>
    </lineage>
</organism>
<accession>A0A9P7JB00</accession>
<feature type="domain" description="Ubiquitin-like" evidence="2">
    <location>
        <begin position="228"/>
        <end position="313"/>
    </location>
</feature>
<sequence length="407" mass="45891">MPSSQVKDFIKNFNLDKVFAVRLSRRCPAKNGRTQHSSTTTHHDVHLDSLSRDPGHEISINISAATSSRGDSSARKASDMAQTFLPLVQSVAGAIPLAGPPMQAAISGLLSILQVVDRRSQNKADIDRLALRLHRLSSHMCNAPTAQDPYEQYRRDSIIGILQETSAQLTRLQKRRLEYASITQAIAGCSTEINNYLLESLWLFQMQQSQTARGPPVTQLTAAVTLGCVTLVDATGHEHAISVTFCASFQQLNEMLQVLFKRDSIEAQIQRRYMEQGQYDLCIDDDKQVTRLTNHEWPSIEAGTTIVMRVVFEEETCSTVQYKCHFCRAVNHISDKYSPQRRASCSINCRECKQRFQISRENYSAKRSTQSSNIDSVSRTEAEVHLIRNFRIQQTVRYHETSLAVLN</sequence>
<dbReference type="Pfam" id="PF22893">
    <property type="entry name" value="ULD_2"/>
    <property type="match status" value="1"/>
</dbReference>
<evidence type="ECO:0000313" key="4">
    <source>
        <dbReference type="Proteomes" id="UP000807769"/>
    </source>
</evidence>
<dbReference type="RefSeq" id="XP_041190285.1">
    <property type="nucleotide sequence ID" value="XM_041343341.1"/>
</dbReference>
<keyword evidence="4" id="KW-1185">Reference proteome</keyword>
<feature type="compositionally biased region" description="Basic and acidic residues" evidence="1">
    <location>
        <begin position="41"/>
        <end position="53"/>
    </location>
</feature>
<evidence type="ECO:0000259" key="2">
    <source>
        <dbReference type="Pfam" id="PF22893"/>
    </source>
</evidence>
<name>A0A9P7JB00_9AGAM</name>
<dbReference type="Proteomes" id="UP000807769">
    <property type="component" value="Unassembled WGS sequence"/>
</dbReference>
<dbReference type="OrthoDB" id="2681316at2759"/>
<gene>
    <name evidence="3" type="ORF">BJ212DRAFT_497630</name>
</gene>
<evidence type="ECO:0000256" key="1">
    <source>
        <dbReference type="SAM" id="MobiDB-lite"/>
    </source>
</evidence>
<dbReference type="EMBL" id="JABBWG010000028">
    <property type="protein sequence ID" value="KAG1811864.1"/>
    <property type="molecule type" value="Genomic_DNA"/>
</dbReference>